<proteinExistence type="predicted"/>
<evidence type="ECO:0000313" key="1">
    <source>
        <dbReference type="EMBL" id="MBB5719894.1"/>
    </source>
</evidence>
<organism evidence="1 2">
    <name type="scientific">Stakelama sediminis</name>
    <dbReference type="NCBI Taxonomy" id="463200"/>
    <lineage>
        <taxon>Bacteria</taxon>
        <taxon>Pseudomonadati</taxon>
        <taxon>Pseudomonadota</taxon>
        <taxon>Alphaproteobacteria</taxon>
        <taxon>Sphingomonadales</taxon>
        <taxon>Sphingomonadaceae</taxon>
        <taxon>Stakelama</taxon>
    </lineage>
</organism>
<gene>
    <name evidence="1" type="ORF">FHR23_002850</name>
</gene>
<comment type="caution">
    <text evidence="1">The sequence shown here is derived from an EMBL/GenBank/DDBJ whole genome shotgun (WGS) entry which is preliminary data.</text>
</comment>
<name>A0A840Z2B9_9SPHN</name>
<dbReference type="AlphaFoldDB" id="A0A840Z2B9"/>
<sequence length="108" mass="12323">MMTHEYGDPIDADLLAQTVRYAAERYRAEERDLNDLVGEILDERFCGCVASQATCDQSVREGLTAEICRQVRNLIDQGWFDEIDEASIESFPASDPPAWMGHAKRERR</sequence>
<dbReference type="RefSeq" id="WP_246359906.1">
    <property type="nucleotide sequence ID" value="NZ_BAABIF010000006.1"/>
</dbReference>
<evidence type="ECO:0000313" key="2">
    <source>
        <dbReference type="Proteomes" id="UP000554342"/>
    </source>
</evidence>
<protein>
    <submittedName>
        <fullName evidence="1">Uncharacterized protein</fullName>
    </submittedName>
</protein>
<reference evidence="1 2" key="1">
    <citation type="submission" date="2020-08" db="EMBL/GenBank/DDBJ databases">
        <title>Genomic Encyclopedia of Type Strains, Phase IV (KMG-IV): sequencing the most valuable type-strain genomes for metagenomic binning, comparative biology and taxonomic classification.</title>
        <authorList>
            <person name="Goeker M."/>
        </authorList>
    </citation>
    <scope>NUCLEOTIDE SEQUENCE [LARGE SCALE GENOMIC DNA]</scope>
    <source>
        <strain evidence="1 2">DSM 27203</strain>
    </source>
</reference>
<keyword evidence="2" id="KW-1185">Reference proteome</keyword>
<dbReference type="Proteomes" id="UP000554342">
    <property type="component" value="Unassembled WGS sequence"/>
</dbReference>
<dbReference type="EMBL" id="JACIJI010000006">
    <property type="protein sequence ID" value="MBB5719894.1"/>
    <property type="molecule type" value="Genomic_DNA"/>
</dbReference>
<accession>A0A840Z2B9</accession>